<evidence type="ECO:0000313" key="1">
    <source>
        <dbReference type="EMBL" id="PBK78995.1"/>
    </source>
</evidence>
<dbReference type="EMBL" id="KZ293879">
    <property type="protein sequence ID" value="PBK78995.1"/>
    <property type="molecule type" value="Genomic_DNA"/>
</dbReference>
<dbReference type="AlphaFoldDB" id="A0A2H3C7F2"/>
<sequence>MSQDLRGGAVNSLTNPTGAMIGTGITWLEGTTESQPVSPRAQSALLSTEKYRRNGVGKIRLVSRVQHSTLLENSNEYELWLAKERRRAGTWMHMEAIHCKHMLRVVPSEIRMLGDAFILMCEKTRGKVYPHYSVENQKDVQVSGGPISTCLIKLSLPSIRIMRYFHSAVMRDI</sequence>
<accession>A0A2H3C7F2</accession>
<reference evidence="2" key="1">
    <citation type="journal article" date="2017" name="Nat. Ecol. Evol.">
        <title>Genome expansion and lineage-specific genetic innovations in the forest pathogenic fungi Armillaria.</title>
        <authorList>
            <person name="Sipos G."/>
            <person name="Prasanna A.N."/>
            <person name="Walter M.C."/>
            <person name="O'Connor E."/>
            <person name="Balint B."/>
            <person name="Krizsan K."/>
            <person name="Kiss B."/>
            <person name="Hess J."/>
            <person name="Varga T."/>
            <person name="Slot J."/>
            <person name="Riley R."/>
            <person name="Boka B."/>
            <person name="Rigling D."/>
            <person name="Barry K."/>
            <person name="Lee J."/>
            <person name="Mihaltcheva S."/>
            <person name="LaButti K."/>
            <person name="Lipzen A."/>
            <person name="Waldron R."/>
            <person name="Moloney N.M."/>
            <person name="Sperisen C."/>
            <person name="Kredics L."/>
            <person name="Vagvoelgyi C."/>
            <person name="Patrignani A."/>
            <person name="Fitzpatrick D."/>
            <person name="Nagy I."/>
            <person name="Doyle S."/>
            <person name="Anderson J.B."/>
            <person name="Grigoriev I.V."/>
            <person name="Gueldener U."/>
            <person name="Muensterkoetter M."/>
            <person name="Nagy L.G."/>
        </authorList>
    </citation>
    <scope>NUCLEOTIDE SEQUENCE [LARGE SCALE GENOMIC DNA]</scope>
    <source>
        <strain evidence="2">Ar21-2</strain>
    </source>
</reference>
<keyword evidence="2" id="KW-1185">Reference proteome</keyword>
<dbReference type="Proteomes" id="UP000217790">
    <property type="component" value="Unassembled WGS sequence"/>
</dbReference>
<protein>
    <submittedName>
        <fullName evidence="1">Uncharacterized protein</fullName>
    </submittedName>
</protein>
<dbReference type="InParanoid" id="A0A2H3C7F2"/>
<evidence type="ECO:0000313" key="2">
    <source>
        <dbReference type="Proteomes" id="UP000217790"/>
    </source>
</evidence>
<proteinExistence type="predicted"/>
<name>A0A2H3C7F2_ARMGA</name>
<gene>
    <name evidence="1" type="ORF">ARMGADRAFT_1041113</name>
</gene>
<organism evidence="1 2">
    <name type="scientific">Armillaria gallica</name>
    <name type="common">Bulbous honey fungus</name>
    <name type="synonym">Armillaria bulbosa</name>
    <dbReference type="NCBI Taxonomy" id="47427"/>
    <lineage>
        <taxon>Eukaryota</taxon>
        <taxon>Fungi</taxon>
        <taxon>Dikarya</taxon>
        <taxon>Basidiomycota</taxon>
        <taxon>Agaricomycotina</taxon>
        <taxon>Agaricomycetes</taxon>
        <taxon>Agaricomycetidae</taxon>
        <taxon>Agaricales</taxon>
        <taxon>Marasmiineae</taxon>
        <taxon>Physalacriaceae</taxon>
        <taxon>Armillaria</taxon>
    </lineage>
</organism>